<evidence type="ECO:0000313" key="2">
    <source>
        <dbReference type="Proteomes" id="UP000064029"/>
    </source>
</evidence>
<reference evidence="1 2" key="1">
    <citation type="submission" date="2015-11" db="EMBL/GenBank/DDBJ databases">
        <title>Expanding the genomic diversity of Burkholderia species for the development of highly accurate diagnostics.</title>
        <authorList>
            <person name="Sahl J."/>
            <person name="Keim P."/>
            <person name="Wagner D."/>
        </authorList>
    </citation>
    <scope>NUCLEOTIDE SEQUENCE [LARGE SCALE GENOMIC DNA]</scope>
    <source>
        <strain evidence="1 2">MSMB2036</strain>
    </source>
</reference>
<comment type="caution">
    <text evidence="1">The sequence shown here is derived from an EMBL/GenBank/DDBJ whole genome shotgun (WGS) entry which is preliminary data.</text>
</comment>
<proteinExistence type="predicted"/>
<dbReference type="EMBL" id="LOXM01000232">
    <property type="protein sequence ID" value="KVG58184.1"/>
    <property type="molecule type" value="Genomic_DNA"/>
</dbReference>
<organism evidence="1 2">
    <name type="scientific">Burkholderia ubonensis</name>
    <dbReference type="NCBI Taxonomy" id="101571"/>
    <lineage>
        <taxon>Bacteria</taxon>
        <taxon>Pseudomonadati</taxon>
        <taxon>Pseudomonadota</taxon>
        <taxon>Betaproteobacteria</taxon>
        <taxon>Burkholderiales</taxon>
        <taxon>Burkholderiaceae</taxon>
        <taxon>Burkholderia</taxon>
        <taxon>Burkholderia cepacia complex</taxon>
    </lineage>
</organism>
<evidence type="ECO:0000313" key="1">
    <source>
        <dbReference type="EMBL" id="KVG58184.1"/>
    </source>
</evidence>
<gene>
    <name evidence="1" type="ORF">WJ33_34595</name>
</gene>
<protein>
    <submittedName>
        <fullName evidence="1">Uncharacterized protein</fullName>
    </submittedName>
</protein>
<name>A0A103QYY5_9BURK</name>
<sequence>MALLDGSHKFVLYSQTRYLCESWPDIATQRANHRSNSRIVVRCLQFIRDNLIDLDPLIPGECGQ</sequence>
<dbReference type="AlphaFoldDB" id="A0A103QYY5"/>
<dbReference type="Proteomes" id="UP000064029">
    <property type="component" value="Unassembled WGS sequence"/>
</dbReference>
<accession>A0A103QYY5</accession>